<feature type="region of interest" description="Disordered" evidence="1">
    <location>
        <begin position="1"/>
        <end position="27"/>
    </location>
</feature>
<evidence type="ECO:0000256" key="1">
    <source>
        <dbReference type="SAM" id="MobiDB-lite"/>
    </source>
</evidence>
<dbReference type="RefSeq" id="WP_175304414.1">
    <property type="nucleotide sequence ID" value="NZ_CZPZ01000006.1"/>
</dbReference>
<evidence type="ECO:0000313" key="3">
    <source>
        <dbReference type="Proteomes" id="UP000198736"/>
    </source>
</evidence>
<organism evidence="2 3">
    <name type="scientific">Candidatus Nitrospira nitrificans</name>
    <dbReference type="NCBI Taxonomy" id="1742973"/>
    <lineage>
        <taxon>Bacteria</taxon>
        <taxon>Pseudomonadati</taxon>
        <taxon>Nitrospirota</taxon>
        <taxon>Nitrospiria</taxon>
        <taxon>Nitrospirales</taxon>
        <taxon>Nitrospiraceae</taxon>
        <taxon>Nitrospira</taxon>
    </lineage>
</organism>
<gene>
    <name evidence="2" type="ORF">COMA2_140109</name>
</gene>
<dbReference type="EMBL" id="CZPZ01000006">
    <property type="protein sequence ID" value="CUS33851.1"/>
    <property type="molecule type" value="Genomic_DNA"/>
</dbReference>
<keyword evidence="3" id="KW-1185">Reference proteome</keyword>
<evidence type="ECO:0000313" key="2">
    <source>
        <dbReference type="EMBL" id="CUS33851.1"/>
    </source>
</evidence>
<dbReference type="AlphaFoldDB" id="A0A0S4LD74"/>
<proteinExistence type="predicted"/>
<dbReference type="Proteomes" id="UP000198736">
    <property type="component" value="Unassembled WGS sequence"/>
</dbReference>
<protein>
    <submittedName>
        <fullName evidence="2">Uncharacterized protein</fullName>
    </submittedName>
</protein>
<accession>A0A0S4LD74</accession>
<reference evidence="3" key="1">
    <citation type="submission" date="2015-10" db="EMBL/GenBank/DDBJ databases">
        <authorList>
            <person name="Luecker S."/>
            <person name="Luecker S."/>
        </authorList>
    </citation>
    <scope>NUCLEOTIDE SEQUENCE [LARGE SCALE GENOMIC DNA]</scope>
</reference>
<sequence length="55" mass="5798">MKSNQKPAALQDNGPRGAPGEVDGSFGQGLLANTAIVSTTMKLSPETEPDLLEKW</sequence>
<name>A0A0S4LD74_9BACT</name>
<dbReference type="STRING" id="1742973.COMA2_140109"/>